<evidence type="ECO:0000313" key="1">
    <source>
        <dbReference type="EMBL" id="KAL2045308.1"/>
    </source>
</evidence>
<proteinExistence type="predicted"/>
<organism evidence="1 2">
    <name type="scientific">Stereocaulon virgatum</name>
    <dbReference type="NCBI Taxonomy" id="373712"/>
    <lineage>
        <taxon>Eukaryota</taxon>
        <taxon>Fungi</taxon>
        <taxon>Dikarya</taxon>
        <taxon>Ascomycota</taxon>
        <taxon>Pezizomycotina</taxon>
        <taxon>Lecanoromycetes</taxon>
        <taxon>OSLEUM clade</taxon>
        <taxon>Lecanoromycetidae</taxon>
        <taxon>Lecanorales</taxon>
        <taxon>Lecanorineae</taxon>
        <taxon>Stereocaulaceae</taxon>
        <taxon>Stereocaulon</taxon>
    </lineage>
</organism>
<keyword evidence="2" id="KW-1185">Reference proteome</keyword>
<evidence type="ECO:0000313" key="2">
    <source>
        <dbReference type="Proteomes" id="UP001590950"/>
    </source>
</evidence>
<sequence length="124" mass="13998">MSMHKGQEWGYYYRRRLTTIRADHSSLTLSHAFTNARNYNITKDTPVYAVFFSGLMKIPIQVRYVVGTMDYYVDRIPAGVAGQSYVLLSRSCDDFSDRNVVAGPAVLEVYPKGMVPDRPHPGCA</sequence>
<accession>A0ABR4APG1</accession>
<reference evidence="1 2" key="1">
    <citation type="submission" date="2024-09" db="EMBL/GenBank/DDBJ databases">
        <title>Rethinking Asexuality: The Enigmatic Case of Functional Sexual Genes in Lepraria (Stereocaulaceae).</title>
        <authorList>
            <person name="Doellman M."/>
            <person name="Sun Y."/>
            <person name="Barcenas-Pena A."/>
            <person name="Lumbsch H.T."/>
            <person name="Grewe F."/>
        </authorList>
    </citation>
    <scope>NUCLEOTIDE SEQUENCE [LARGE SCALE GENOMIC DNA]</scope>
    <source>
        <strain evidence="1 2">Mercado 3170</strain>
    </source>
</reference>
<comment type="caution">
    <text evidence="1">The sequence shown here is derived from an EMBL/GenBank/DDBJ whole genome shotgun (WGS) entry which is preliminary data.</text>
</comment>
<protein>
    <submittedName>
        <fullName evidence="1">Uncharacterized protein</fullName>
    </submittedName>
</protein>
<dbReference type="EMBL" id="JBEFKJ010000007">
    <property type="protein sequence ID" value="KAL2045308.1"/>
    <property type="molecule type" value="Genomic_DNA"/>
</dbReference>
<dbReference type="Proteomes" id="UP001590950">
    <property type="component" value="Unassembled WGS sequence"/>
</dbReference>
<name>A0ABR4APG1_9LECA</name>
<gene>
    <name evidence="1" type="ORF">N7G274_002391</name>
</gene>